<name>A0ACB7YUB8_9ERIC</name>
<sequence length="145" mass="15891">MKGLGKMAKKGDMSSLARNMNAQQMSKALPPQIRKQIGAMGGLHNLMKQMGLAKDMIDDFCIVLKQSRFYPSAYSEFFSSFLSSVNCCRRSTGNCNNFDSIDLYAMSQFRIDQLGTECPPSLSLDLFSGSKESNPGAPQSSPPSK</sequence>
<protein>
    <submittedName>
        <fullName evidence="1">Uncharacterized protein</fullName>
    </submittedName>
</protein>
<keyword evidence="2" id="KW-1185">Reference proteome</keyword>
<gene>
    <name evidence="1" type="ORF">Vadar_005811</name>
</gene>
<dbReference type="EMBL" id="CM037153">
    <property type="protein sequence ID" value="KAH7856814.1"/>
    <property type="molecule type" value="Genomic_DNA"/>
</dbReference>
<comment type="caution">
    <text evidence="1">The sequence shown here is derived from an EMBL/GenBank/DDBJ whole genome shotgun (WGS) entry which is preliminary data.</text>
</comment>
<accession>A0ACB7YUB8</accession>
<reference evidence="1 2" key="1">
    <citation type="journal article" date="2021" name="Hortic Res">
        <title>High-quality reference genome and annotation aids understanding of berry development for evergreen blueberry (Vaccinium darrowii).</title>
        <authorList>
            <person name="Yu J."/>
            <person name="Hulse-Kemp A.M."/>
            <person name="Babiker E."/>
            <person name="Staton M."/>
        </authorList>
    </citation>
    <scope>NUCLEOTIDE SEQUENCE [LARGE SCALE GENOMIC DNA]</scope>
    <source>
        <strain evidence="2">cv. NJ 8807/NJ 8810</strain>
        <tissue evidence="1">Young leaf</tissue>
    </source>
</reference>
<organism evidence="1 2">
    <name type="scientific">Vaccinium darrowii</name>
    <dbReference type="NCBI Taxonomy" id="229202"/>
    <lineage>
        <taxon>Eukaryota</taxon>
        <taxon>Viridiplantae</taxon>
        <taxon>Streptophyta</taxon>
        <taxon>Embryophyta</taxon>
        <taxon>Tracheophyta</taxon>
        <taxon>Spermatophyta</taxon>
        <taxon>Magnoliopsida</taxon>
        <taxon>eudicotyledons</taxon>
        <taxon>Gunneridae</taxon>
        <taxon>Pentapetalae</taxon>
        <taxon>asterids</taxon>
        <taxon>Ericales</taxon>
        <taxon>Ericaceae</taxon>
        <taxon>Vaccinioideae</taxon>
        <taxon>Vaccinieae</taxon>
        <taxon>Vaccinium</taxon>
    </lineage>
</organism>
<evidence type="ECO:0000313" key="1">
    <source>
        <dbReference type="EMBL" id="KAH7856814.1"/>
    </source>
</evidence>
<dbReference type="Proteomes" id="UP000828048">
    <property type="component" value="Chromosome 3"/>
</dbReference>
<proteinExistence type="predicted"/>
<evidence type="ECO:0000313" key="2">
    <source>
        <dbReference type="Proteomes" id="UP000828048"/>
    </source>
</evidence>